<dbReference type="SUPFAM" id="SSF140453">
    <property type="entry name" value="EsxAB dimer-like"/>
    <property type="match status" value="1"/>
</dbReference>
<dbReference type="EMBL" id="MLJW01000225">
    <property type="protein sequence ID" value="OIQ92694.1"/>
    <property type="molecule type" value="Genomic_DNA"/>
</dbReference>
<comment type="caution">
    <text evidence="1">The sequence shown here is derived from an EMBL/GenBank/DDBJ whole genome shotgun (WGS) entry which is preliminary data.</text>
</comment>
<gene>
    <name evidence="1" type="ORF">GALL_253660</name>
</gene>
<reference evidence="1" key="1">
    <citation type="submission" date="2016-10" db="EMBL/GenBank/DDBJ databases">
        <title>Sequence of Gallionella enrichment culture.</title>
        <authorList>
            <person name="Poehlein A."/>
            <person name="Muehling M."/>
            <person name="Daniel R."/>
        </authorList>
    </citation>
    <scope>NUCLEOTIDE SEQUENCE</scope>
</reference>
<sequence>MTRLGMDVDSVEPIGHGLQTDADALTALTSKVDALVRRLPEMWDGRDSTEFVGTWWPQHKSSLQQVQEQIRGLGQAALNNASEQRGASAAGVGVVGGGAAAVVSVAAAAGSKPEAASGMTAGGVAAAHPSSVGGTDRYTAALGDPRSVVGSARARGEEYQCASWASFRRSEIGLSHPGGDGYEQAGRIGLVDAGQAGVGSVVSTGTSTWTGHVMVVEEKLSGSPLAFRVSEMNTGLDGSDGYHASAAEYRDNTVIRERADGAWERSQDGRAFVQMKNSPRFSSN</sequence>
<dbReference type="InterPro" id="IPR036689">
    <property type="entry name" value="ESAT-6-like_sf"/>
</dbReference>
<dbReference type="AlphaFoldDB" id="A0A1J5R9I0"/>
<evidence type="ECO:0000313" key="1">
    <source>
        <dbReference type="EMBL" id="OIQ92694.1"/>
    </source>
</evidence>
<name>A0A1J5R9I0_9ZZZZ</name>
<organism evidence="1">
    <name type="scientific">mine drainage metagenome</name>
    <dbReference type="NCBI Taxonomy" id="410659"/>
    <lineage>
        <taxon>unclassified sequences</taxon>
        <taxon>metagenomes</taxon>
        <taxon>ecological metagenomes</taxon>
    </lineage>
</organism>
<dbReference type="Gene3D" id="1.10.287.1060">
    <property type="entry name" value="ESAT-6-like"/>
    <property type="match status" value="1"/>
</dbReference>
<proteinExistence type="predicted"/>
<protein>
    <submittedName>
        <fullName evidence="1">Uncharacterized protein</fullName>
    </submittedName>
</protein>
<accession>A0A1J5R9I0</accession>